<dbReference type="Pfam" id="PF01408">
    <property type="entry name" value="GFO_IDH_MocA"/>
    <property type="match status" value="1"/>
</dbReference>
<dbReference type="Gene3D" id="3.30.360.10">
    <property type="entry name" value="Dihydrodipicolinate Reductase, domain 2"/>
    <property type="match status" value="1"/>
</dbReference>
<name>A0ABW5TK20_9ENTE</name>
<dbReference type="SUPFAM" id="SSF51735">
    <property type="entry name" value="NAD(P)-binding Rossmann-fold domains"/>
    <property type="match status" value="1"/>
</dbReference>
<protein>
    <submittedName>
        <fullName evidence="2">Gfo/Idh/MocA family protein</fullName>
    </submittedName>
</protein>
<dbReference type="Gene3D" id="3.40.50.720">
    <property type="entry name" value="NAD(P)-binding Rossmann-like Domain"/>
    <property type="match status" value="1"/>
</dbReference>
<dbReference type="SUPFAM" id="SSF55347">
    <property type="entry name" value="Glyceraldehyde-3-phosphate dehydrogenase-like, C-terminal domain"/>
    <property type="match status" value="1"/>
</dbReference>
<sequence length="336" mass="37735">MIKLGVIGTNWISHQFVDGALSTKKYQLTGVYSRKQATAQDFAKEHVDTCFTTDDLQAFVSSAEVDVLYIASPNRLHFEQAKAAIVNGKSVIVEKPAFSNPAEMEEIIQLANQKKVFFFEAARNIHEKNFQKVLAELPPKNQVKGAAFTYMKYSSRYDEVLQGKEPNIFSLAFSGGSLMDLGVYLVYAAVAWFGSPKTVDYFAQKIVTGVDGSGFAILRYEAFDVLLHHGKTGDSFAKSEIYLAEGTLELDGVNAIQEAVFYNRKTKETSFLELEKGHANPLYEEAVDFAQVLMHSDEQKWLDTYESWVELAREVNLVLYELRKKAGIVFPADKKE</sequence>
<feature type="domain" description="Gfo/Idh/MocA-like oxidoreductase N-terminal" evidence="1">
    <location>
        <begin position="2"/>
        <end position="119"/>
    </location>
</feature>
<evidence type="ECO:0000313" key="2">
    <source>
        <dbReference type="EMBL" id="MFD2729149.1"/>
    </source>
</evidence>
<evidence type="ECO:0000313" key="3">
    <source>
        <dbReference type="Proteomes" id="UP001597427"/>
    </source>
</evidence>
<organism evidence="2 3">
    <name type="scientific">Enterococcus camelliae</name>
    <dbReference type="NCBI Taxonomy" id="453959"/>
    <lineage>
        <taxon>Bacteria</taxon>
        <taxon>Bacillati</taxon>
        <taxon>Bacillota</taxon>
        <taxon>Bacilli</taxon>
        <taxon>Lactobacillales</taxon>
        <taxon>Enterococcaceae</taxon>
        <taxon>Enterococcus</taxon>
    </lineage>
</organism>
<dbReference type="PANTHER" id="PTHR43054:SF1">
    <property type="entry name" value="SCYLLO-INOSITOL 2-DEHYDROGENASE (NADP(+)) IOLU"/>
    <property type="match status" value="1"/>
</dbReference>
<gene>
    <name evidence="2" type="ORF">ACFSR0_06910</name>
</gene>
<evidence type="ECO:0000259" key="1">
    <source>
        <dbReference type="Pfam" id="PF01408"/>
    </source>
</evidence>
<dbReference type="EMBL" id="JBHUMO010000043">
    <property type="protein sequence ID" value="MFD2729149.1"/>
    <property type="molecule type" value="Genomic_DNA"/>
</dbReference>
<dbReference type="RefSeq" id="WP_379981232.1">
    <property type="nucleotide sequence ID" value="NZ_JBHUMO010000043.1"/>
</dbReference>
<dbReference type="PANTHER" id="PTHR43054">
    <property type="match status" value="1"/>
</dbReference>
<accession>A0ABW5TK20</accession>
<proteinExistence type="predicted"/>
<dbReference type="InterPro" id="IPR000683">
    <property type="entry name" value="Gfo/Idh/MocA-like_OxRdtase_N"/>
</dbReference>
<comment type="caution">
    <text evidence="2">The sequence shown here is derived from an EMBL/GenBank/DDBJ whole genome shotgun (WGS) entry which is preliminary data.</text>
</comment>
<dbReference type="InterPro" id="IPR036291">
    <property type="entry name" value="NAD(P)-bd_dom_sf"/>
</dbReference>
<reference evidence="3" key="1">
    <citation type="journal article" date="2019" name="Int. J. Syst. Evol. Microbiol.">
        <title>The Global Catalogue of Microorganisms (GCM) 10K type strain sequencing project: providing services to taxonomists for standard genome sequencing and annotation.</title>
        <authorList>
            <consortium name="The Broad Institute Genomics Platform"/>
            <consortium name="The Broad Institute Genome Sequencing Center for Infectious Disease"/>
            <person name="Wu L."/>
            <person name="Ma J."/>
        </authorList>
    </citation>
    <scope>NUCLEOTIDE SEQUENCE [LARGE SCALE GENOMIC DNA]</scope>
    <source>
        <strain evidence="3">TISTR 932</strain>
    </source>
</reference>
<dbReference type="Proteomes" id="UP001597427">
    <property type="component" value="Unassembled WGS sequence"/>
</dbReference>
<keyword evidence="3" id="KW-1185">Reference proteome</keyword>